<dbReference type="InterPro" id="IPR037045">
    <property type="entry name" value="S8pro/Inhibitor_I9_sf"/>
</dbReference>
<dbReference type="Proteomes" id="UP001055439">
    <property type="component" value="Chromosome 5"/>
</dbReference>
<evidence type="ECO:0000256" key="16">
    <source>
        <dbReference type="ARBA" id="ARBA00047899"/>
    </source>
</evidence>
<dbReference type="PROSITE" id="PS00108">
    <property type="entry name" value="PROTEIN_KINASE_ST"/>
    <property type="match status" value="1"/>
</dbReference>
<keyword evidence="6" id="KW-0479">Metal-binding</keyword>
<feature type="compositionally biased region" description="Acidic residues" evidence="20">
    <location>
        <begin position="315"/>
        <end position="336"/>
    </location>
</feature>
<dbReference type="Pfam" id="PF05922">
    <property type="entry name" value="Inhibitor_I9"/>
    <property type="match status" value="1"/>
</dbReference>
<evidence type="ECO:0000313" key="24">
    <source>
        <dbReference type="Proteomes" id="UP001055439"/>
    </source>
</evidence>
<dbReference type="GO" id="GO:0010044">
    <property type="term" value="P:response to aluminum ion"/>
    <property type="evidence" value="ECO:0007669"/>
    <property type="project" value="InterPro"/>
</dbReference>
<dbReference type="InterPro" id="IPR044300">
    <property type="entry name" value="STOP1/2"/>
</dbReference>
<evidence type="ECO:0000256" key="5">
    <source>
        <dbReference type="ARBA" id="ARBA00022682"/>
    </source>
</evidence>
<accession>A0A9E7G2U1</accession>
<dbReference type="Gene3D" id="3.30.70.80">
    <property type="entry name" value="Peptidase S8 propeptide/proteinase inhibitor I9"/>
    <property type="match status" value="1"/>
</dbReference>
<keyword evidence="13" id="KW-0805">Transcription regulation</keyword>
<evidence type="ECO:0000256" key="4">
    <source>
        <dbReference type="ARBA" id="ARBA00022679"/>
    </source>
</evidence>
<dbReference type="GO" id="GO:0010447">
    <property type="term" value="P:response to acidic pH"/>
    <property type="evidence" value="ECO:0007669"/>
    <property type="project" value="InterPro"/>
</dbReference>
<keyword evidence="3" id="KW-0723">Serine/threonine-protein kinase</keyword>
<keyword evidence="4" id="KW-0808">Transferase</keyword>
<evidence type="ECO:0000313" key="23">
    <source>
        <dbReference type="EMBL" id="URE04509.1"/>
    </source>
</evidence>
<comment type="subcellular location">
    <subcellularLocation>
        <location evidence="1">Nucleus</location>
    </subcellularLocation>
</comment>
<keyword evidence="10" id="KW-0418">Kinase</keyword>
<dbReference type="GO" id="GO:0008270">
    <property type="term" value="F:zinc ion binding"/>
    <property type="evidence" value="ECO:0007669"/>
    <property type="project" value="UniProtKB-KW"/>
</dbReference>
<evidence type="ECO:0000256" key="14">
    <source>
        <dbReference type="ARBA" id="ARBA00023163"/>
    </source>
</evidence>
<dbReference type="OrthoDB" id="6591996at2759"/>
<evidence type="ECO:0000256" key="17">
    <source>
        <dbReference type="ARBA" id="ARBA00048679"/>
    </source>
</evidence>
<dbReference type="EMBL" id="CP097507">
    <property type="protein sequence ID" value="URE04509.1"/>
    <property type="molecule type" value="Genomic_DNA"/>
</dbReference>
<keyword evidence="24" id="KW-1185">Reference proteome</keyword>
<proteinExistence type="predicted"/>
<dbReference type="FunFam" id="3.30.200.20:FF:000045">
    <property type="entry name" value="Serine/threonine-protein kinase SRK2E"/>
    <property type="match status" value="1"/>
</dbReference>
<evidence type="ECO:0000256" key="2">
    <source>
        <dbReference type="ARBA" id="ARBA00012513"/>
    </source>
</evidence>
<comment type="catalytic activity">
    <reaction evidence="17">
        <text>L-seryl-[protein] + ATP = O-phospho-L-seryl-[protein] + ADP + H(+)</text>
        <dbReference type="Rhea" id="RHEA:17989"/>
        <dbReference type="Rhea" id="RHEA-COMP:9863"/>
        <dbReference type="Rhea" id="RHEA-COMP:11604"/>
        <dbReference type="ChEBI" id="CHEBI:15378"/>
        <dbReference type="ChEBI" id="CHEBI:29999"/>
        <dbReference type="ChEBI" id="CHEBI:30616"/>
        <dbReference type="ChEBI" id="CHEBI:83421"/>
        <dbReference type="ChEBI" id="CHEBI:456216"/>
        <dbReference type="EC" id="2.7.11.1"/>
    </reaction>
</comment>
<keyword evidence="14" id="KW-0804">Transcription</keyword>
<evidence type="ECO:0000259" key="22">
    <source>
        <dbReference type="PROSITE" id="PS50157"/>
    </source>
</evidence>
<dbReference type="Pfam" id="PF00069">
    <property type="entry name" value="Pkinase"/>
    <property type="match status" value="1"/>
</dbReference>
<evidence type="ECO:0000256" key="10">
    <source>
        <dbReference type="ARBA" id="ARBA00022777"/>
    </source>
</evidence>
<dbReference type="PROSITE" id="PS00107">
    <property type="entry name" value="PROTEIN_KINASE_ATP"/>
    <property type="match status" value="1"/>
</dbReference>
<dbReference type="InterPro" id="IPR013087">
    <property type="entry name" value="Znf_C2H2_type"/>
</dbReference>
<keyword evidence="8 19" id="KW-0547">Nucleotide-binding</keyword>
<evidence type="ECO:0000256" key="15">
    <source>
        <dbReference type="ARBA" id="ARBA00023242"/>
    </source>
</evidence>
<dbReference type="InterPro" id="IPR000719">
    <property type="entry name" value="Prot_kinase_dom"/>
</dbReference>
<dbReference type="SUPFAM" id="SSF56112">
    <property type="entry name" value="Protein kinase-like (PK-like)"/>
    <property type="match status" value="1"/>
</dbReference>
<dbReference type="PROSITE" id="PS50011">
    <property type="entry name" value="PROTEIN_KINASE_DOM"/>
    <property type="match status" value="1"/>
</dbReference>
<dbReference type="SMART" id="SM00355">
    <property type="entry name" value="ZnF_C2H2"/>
    <property type="match status" value="3"/>
</dbReference>
<dbReference type="AlphaFoldDB" id="A0A9E7G2U1"/>
<evidence type="ECO:0000256" key="12">
    <source>
        <dbReference type="ARBA" id="ARBA00022840"/>
    </source>
</evidence>
<keyword evidence="11" id="KW-0862">Zinc</keyword>
<evidence type="ECO:0000259" key="21">
    <source>
        <dbReference type="PROSITE" id="PS50011"/>
    </source>
</evidence>
<dbReference type="InterPro" id="IPR011009">
    <property type="entry name" value="Kinase-like_dom_sf"/>
</dbReference>
<name>A0A9E7G2U1_9LILI</name>
<dbReference type="SMART" id="SM00220">
    <property type="entry name" value="S_TKc"/>
    <property type="match status" value="1"/>
</dbReference>
<dbReference type="GO" id="GO:0004674">
    <property type="term" value="F:protein serine/threonine kinase activity"/>
    <property type="evidence" value="ECO:0007669"/>
    <property type="project" value="UniProtKB-KW"/>
</dbReference>
<comment type="catalytic activity">
    <reaction evidence="16">
        <text>L-threonyl-[protein] + ATP = O-phospho-L-threonyl-[protein] + ADP + H(+)</text>
        <dbReference type="Rhea" id="RHEA:46608"/>
        <dbReference type="Rhea" id="RHEA-COMP:11060"/>
        <dbReference type="Rhea" id="RHEA-COMP:11605"/>
        <dbReference type="ChEBI" id="CHEBI:15378"/>
        <dbReference type="ChEBI" id="CHEBI:30013"/>
        <dbReference type="ChEBI" id="CHEBI:30616"/>
        <dbReference type="ChEBI" id="CHEBI:61977"/>
        <dbReference type="ChEBI" id="CHEBI:456216"/>
        <dbReference type="EC" id="2.7.11.1"/>
    </reaction>
</comment>
<gene>
    <name evidence="23" type="ORF">MUK42_22723</name>
</gene>
<dbReference type="InterPro" id="IPR017441">
    <property type="entry name" value="Protein_kinase_ATP_BS"/>
</dbReference>
<feature type="domain" description="C2H2-type" evidence="22">
    <location>
        <begin position="843"/>
        <end position="870"/>
    </location>
</feature>
<keyword evidence="5" id="KW-0938">Abscisic acid signaling pathway</keyword>
<dbReference type="CDD" id="cd14662">
    <property type="entry name" value="STKc_SnRK2"/>
    <property type="match status" value="1"/>
</dbReference>
<dbReference type="Pfam" id="PF23118">
    <property type="entry name" value="zf-C2H2_STOP2_C"/>
    <property type="match status" value="1"/>
</dbReference>
<keyword evidence="15" id="KW-0539">Nucleus</keyword>
<evidence type="ECO:0000256" key="3">
    <source>
        <dbReference type="ARBA" id="ARBA00022527"/>
    </source>
</evidence>
<evidence type="ECO:0000256" key="8">
    <source>
        <dbReference type="ARBA" id="ARBA00022741"/>
    </source>
</evidence>
<evidence type="ECO:0000256" key="13">
    <source>
        <dbReference type="ARBA" id="ARBA00023015"/>
    </source>
</evidence>
<dbReference type="GO" id="GO:0005524">
    <property type="term" value="F:ATP binding"/>
    <property type="evidence" value="ECO:0007669"/>
    <property type="project" value="UniProtKB-UniRule"/>
</dbReference>
<protein>
    <recommendedName>
        <fullName evidence="2">non-specific serine/threonine protein kinase</fullName>
        <ecNumber evidence="2">2.7.11.1</ecNumber>
    </recommendedName>
</protein>
<dbReference type="PROSITE" id="PS00028">
    <property type="entry name" value="ZINC_FINGER_C2H2_1"/>
    <property type="match status" value="1"/>
</dbReference>
<evidence type="ECO:0000256" key="1">
    <source>
        <dbReference type="ARBA" id="ARBA00004123"/>
    </source>
</evidence>
<dbReference type="InterPro" id="IPR008271">
    <property type="entry name" value="Ser/Thr_kinase_AS"/>
</dbReference>
<keyword evidence="12 19" id="KW-0067">ATP-binding</keyword>
<feature type="region of interest" description="Disordered" evidence="20">
    <location>
        <begin position="300"/>
        <end position="355"/>
    </location>
</feature>
<evidence type="ECO:0000256" key="9">
    <source>
        <dbReference type="ARBA" id="ARBA00022771"/>
    </source>
</evidence>
<keyword evidence="9 18" id="KW-0863">Zinc-finger</keyword>
<dbReference type="GO" id="GO:0009738">
    <property type="term" value="P:abscisic acid-activated signaling pathway"/>
    <property type="evidence" value="ECO:0007669"/>
    <property type="project" value="UniProtKB-KW"/>
</dbReference>
<dbReference type="FunFam" id="1.10.510.10:FF:000132">
    <property type="entry name" value="Serine/threonine-protein kinase SRK2A"/>
    <property type="match status" value="1"/>
</dbReference>
<keyword evidence="7" id="KW-0677">Repeat</keyword>
<dbReference type="EC" id="2.7.11.1" evidence="2"/>
<dbReference type="Pfam" id="PF23115">
    <property type="entry name" value="zf-C2H2_STOP2_3rd"/>
    <property type="match status" value="1"/>
</dbReference>
<evidence type="ECO:0000256" key="20">
    <source>
        <dbReference type="SAM" id="MobiDB-lite"/>
    </source>
</evidence>
<evidence type="ECO:0000256" key="18">
    <source>
        <dbReference type="PROSITE-ProRule" id="PRU00042"/>
    </source>
</evidence>
<reference evidence="23" key="1">
    <citation type="submission" date="2022-05" db="EMBL/GenBank/DDBJ databases">
        <title>The Musa troglodytarum L. genome provides insights into the mechanism of non-climacteric behaviour and enrichment of carotenoids.</title>
        <authorList>
            <person name="Wang J."/>
        </authorList>
    </citation>
    <scope>NUCLEOTIDE SEQUENCE</scope>
    <source>
        <tissue evidence="23">Leaf</tissue>
    </source>
</reference>
<dbReference type="InterPro" id="IPR059161">
    <property type="entry name" value="Znf-C2H2_STOP1/2_3rd"/>
</dbReference>
<evidence type="ECO:0000256" key="7">
    <source>
        <dbReference type="ARBA" id="ARBA00022737"/>
    </source>
</evidence>
<evidence type="ECO:0000256" key="19">
    <source>
        <dbReference type="PROSITE-ProRule" id="PRU10141"/>
    </source>
</evidence>
<sequence>MEKYEVVRNIGSGNFGEAKLMRHKETKELVAMKYIERGRRIDENVAREIVNHRSLRHPNIIRFKEVVLTPTHLAIVMEYAEGGELFDRICDAGRFSEDEARYFFQQLICGVSYLHFRQICHRDLKLENTLLDGSPAPRLKICDFGYSKSSLLHSRPKSTVGTPAYIAPEVLSRREYDGKQADVWSCGVTLYVMLVGAYPFEDQRDPKNFRKTIGRIMSVQYKMPDYVHISQDCKQLISRIFVANPMKRITIREIKSHHWFLKNLPRELTETAQAVYYRRDNNAPTYSTQRVDEIMNILTEARTHPKLSRPNPGCPEDEPEEDEANEEHENEAEKEEVDGSDKTVKAVHHASNPKESRALLYKPLDGRATSAMSSGSSRLSISAVVISSLLFVSLSILSSMAEATTKPDEAAVQIVYVERPEAEEPEAFHIRTLAAVLGSEEAAKDAVIYHYKHASSGFSAKLTQSQVEQLSKPNIFGKSHKGLIFVGLGSRVFFRLYLVGPTASMDPGQALLESWGCELTSQERNSDLPNCLKGFYGRSLSSDLMFCVKNSETANRLLEDLVLEKWFSTDSGAKMDFKLRRPLEASSNASSSMMSEISRNLKPGLPFIQCDSTNICYGARQEQSFSEFPPPQVIQSRGLYAREQKTETKSQLEPSSAVNDLVMDWNPRLMLSNLSFLEQKIHQVQDIVRSIISQEGRANELAAQQQLVTADLTYIIIQLISTAGTLLPNIKNALLSATPPVGQPGVMANLPVNASQKQHEVLPMELAKASEYDELIKDLNSGGEGDELIKCLNNSVAEVSESIPIEDHDIKDYDDGLDGENLPPGSYEVLQLEKEEILAPHTHFCLICGKGFKRDANLRMHMRGHGDEYKTPAALAKPSKEASSEPAIIRRYSCPFVGCKRNKEHKKFQPLKTILCVKNHYKRSHCDKSYTCSRCKTKKFSVIADLKTHEKHCGRDKWICSCGTTFSRKDKLFGHVALFQGHAPAIHMDDAKVSGTSDHAQVGETTNGMVANMGYNFSGNASDDAQSLDIKDVDDGQGYFSPMNFDACNFGGLDEFPRSAYDVSESPFSFLSTGTCSFIPRNSEN</sequence>
<dbReference type="InterPro" id="IPR010259">
    <property type="entry name" value="S8pro/Inhibitor_I9"/>
</dbReference>
<dbReference type="InterPro" id="IPR058196">
    <property type="entry name" value="zf-C2H2_STOP1/2_C"/>
</dbReference>
<dbReference type="Gene3D" id="1.10.510.10">
    <property type="entry name" value="Transferase(Phosphotransferase) domain 1"/>
    <property type="match status" value="1"/>
</dbReference>
<evidence type="ECO:0000256" key="6">
    <source>
        <dbReference type="ARBA" id="ARBA00022723"/>
    </source>
</evidence>
<organism evidence="23 24">
    <name type="scientific">Musa troglodytarum</name>
    <name type="common">fe'i banana</name>
    <dbReference type="NCBI Taxonomy" id="320322"/>
    <lineage>
        <taxon>Eukaryota</taxon>
        <taxon>Viridiplantae</taxon>
        <taxon>Streptophyta</taxon>
        <taxon>Embryophyta</taxon>
        <taxon>Tracheophyta</taxon>
        <taxon>Spermatophyta</taxon>
        <taxon>Magnoliopsida</taxon>
        <taxon>Liliopsida</taxon>
        <taxon>Zingiberales</taxon>
        <taxon>Musaceae</taxon>
        <taxon>Musa</taxon>
    </lineage>
</organism>
<dbReference type="Gene3D" id="3.30.200.20">
    <property type="entry name" value="Phosphorylase Kinase, domain 1"/>
    <property type="match status" value="1"/>
</dbReference>
<feature type="domain" description="Protein kinase" evidence="21">
    <location>
        <begin position="4"/>
        <end position="260"/>
    </location>
</feature>
<dbReference type="PANTHER" id="PTHR46352">
    <property type="entry name" value="PROTEIN SENSITIVE TO PROTON RHIZOTOXICITY 1"/>
    <property type="match status" value="1"/>
</dbReference>
<evidence type="ECO:0000256" key="11">
    <source>
        <dbReference type="ARBA" id="ARBA00022833"/>
    </source>
</evidence>
<feature type="binding site" evidence="19">
    <location>
        <position position="33"/>
    </location>
    <ligand>
        <name>ATP</name>
        <dbReference type="ChEBI" id="CHEBI:30616"/>
    </ligand>
</feature>
<dbReference type="PANTHER" id="PTHR46352:SF1">
    <property type="entry name" value="PROTEIN SENSITIVE TO PROTON RHIZOTOXICITY 1"/>
    <property type="match status" value="1"/>
</dbReference>
<dbReference type="PROSITE" id="PS50157">
    <property type="entry name" value="ZINC_FINGER_C2H2_2"/>
    <property type="match status" value="1"/>
</dbReference>